<dbReference type="InterPro" id="IPR012338">
    <property type="entry name" value="Beta-lactam/transpept-like"/>
</dbReference>
<dbReference type="PANTHER" id="PTHR46825:SF9">
    <property type="entry name" value="BETA-LACTAMASE-RELATED DOMAIN-CONTAINING PROTEIN"/>
    <property type="match status" value="1"/>
</dbReference>
<feature type="chain" id="PRO_5031015010" evidence="2">
    <location>
        <begin position="23"/>
        <end position="460"/>
    </location>
</feature>
<evidence type="ECO:0000313" key="5">
    <source>
        <dbReference type="Proteomes" id="UP000547058"/>
    </source>
</evidence>
<dbReference type="PANTHER" id="PTHR46825">
    <property type="entry name" value="D-ALANYL-D-ALANINE-CARBOXYPEPTIDASE/ENDOPEPTIDASE AMPH"/>
    <property type="match status" value="1"/>
</dbReference>
<dbReference type="RefSeq" id="WP_182337395.1">
    <property type="nucleotide sequence ID" value="NZ_JACGXS010000001.1"/>
</dbReference>
<dbReference type="Gene3D" id="3.40.710.10">
    <property type="entry name" value="DD-peptidase/beta-lactamase superfamily"/>
    <property type="match status" value="1"/>
</dbReference>
<reference evidence="4 5" key="1">
    <citation type="submission" date="2020-08" db="EMBL/GenBank/DDBJ databases">
        <title>Stenotrophomonas tumulicola JCM 30961.</title>
        <authorList>
            <person name="Deng Y."/>
        </authorList>
    </citation>
    <scope>NUCLEOTIDE SEQUENCE [LARGE SCALE GENOMIC DNA]</scope>
    <source>
        <strain evidence="4 5">JCM 30961</strain>
    </source>
</reference>
<dbReference type="AlphaFoldDB" id="A0A7W3IFT4"/>
<feature type="signal peptide" evidence="2">
    <location>
        <begin position="1"/>
        <end position="22"/>
    </location>
</feature>
<dbReference type="EMBL" id="JACGXS010000001">
    <property type="protein sequence ID" value="MBA8680210.1"/>
    <property type="molecule type" value="Genomic_DNA"/>
</dbReference>
<feature type="domain" description="Beta-lactamase-related" evidence="3">
    <location>
        <begin position="154"/>
        <end position="451"/>
    </location>
</feature>
<dbReference type="InterPro" id="IPR001466">
    <property type="entry name" value="Beta-lactam-related"/>
</dbReference>
<name>A0A7W3IFT4_9GAMM</name>
<dbReference type="SUPFAM" id="SSF56601">
    <property type="entry name" value="beta-lactamase/transpeptidase-like"/>
    <property type="match status" value="1"/>
</dbReference>
<evidence type="ECO:0000256" key="1">
    <source>
        <dbReference type="SAM" id="MobiDB-lite"/>
    </source>
</evidence>
<dbReference type="Pfam" id="PF00144">
    <property type="entry name" value="Beta-lactamase"/>
    <property type="match status" value="1"/>
</dbReference>
<comment type="caution">
    <text evidence="4">The sequence shown here is derived from an EMBL/GenBank/DDBJ whole genome shotgun (WGS) entry which is preliminary data.</text>
</comment>
<organism evidence="4 5">
    <name type="scientific">Stenotrophomonas tumulicola</name>
    <dbReference type="NCBI Taxonomy" id="1685415"/>
    <lineage>
        <taxon>Bacteria</taxon>
        <taxon>Pseudomonadati</taxon>
        <taxon>Pseudomonadota</taxon>
        <taxon>Gammaproteobacteria</taxon>
        <taxon>Lysobacterales</taxon>
        <taxon>Lysobacteraceae</taxon>
        <taxon>Stenotrophomonas</taxon>
    </lineage>
</organism>
<evidence type="ECO:0000313" key="4">
    <source>
        <dbReference type="EMBL" id="MBA8680210.1"/>
    </source>
</evidence>
<dbReference type="InterPro" id="IPR050491">
    <property type="entry name" value="AmpC-like"/>
</dbReference>
<evidence type="ECO:0000256" key="2">
    <source>
        <dbReference type="SAM" id="SignalP"/>
    </source>
</evidence>
<accession>A0A7W3IFT4</accession>
<evidence type="ECO:0000259" key="3">
    <source>
        <dbReference type="Pfam" id="PF00144"/>
    </source>
</evidence>
<sequence>MKLARFALVTCFLLPLGVAAGAASGNEAKDAFDMWLAAHNSAERSQFEAFNTRYHLTQDVQDDLDIRESIGSLQVAEVRRSAPTDTQVLLVSEWGRAILATFEMVPGSPLKVKRQLEGAPMPEAFKPRPMALDALAEEARRRLDVLLADDKVAGSFLLARNGQPLFEWHGGLADREASVAVSPTTQFRFASLGKMFTAVAILQLVDGGKVSLDKPLSTYLPDYPNRAVADAVTVRQLLNHTGGTGEIFGEGFNRISGTLRTHRDYWGAFSARPLEFEPGSQDAYSNYGYILLGSVIEAVSGTSYYDYVEQHVYRPAGMSSTGAEPESEAVPRRAHAYTRTDGRWTRETESLPWRGTAAGGGYTTTGDLMRFATALNNGTLLSARSLEAATRAQNNKAWYGYGFMVSGEGGQRQFGHEGGAPGANAILNVKPAAGYVVIGLSNVDPAAMENTVNYVTQRLP</sequence>
<keyword evidence="5" id="KW-1185">Reference proteome</keyword>
<dbReference type="Proteomes" id="UP000547058">
    <property type="component" value="Unassembled WGS sequence"/>
</dbReference>
<feature type="region of interest" description="Disordered" evidence="1">
    <location>
        <begin position="318"/>
        <end position="346"/>
    </location>
</feature>
<protein>
    <submittedName>
        <fullName evidence="4">Beta-lactamase family protein</fullName>
    </submittedName>
</protein>
<gene>
    <name evidence="4" type="ORF">H4O11_00095</name>
</gene>
<proteinExistence type="predicted"/>
<keyword evidence="2" id="KW-0732">Signal</keyword>